<sequence length="23" mass="2500">MLFMVSFSCLAFFIALCSVIVTG</sequence>
<proteinExistence type="predicted"/>
<accession>A0A0A9ENP3</accession>
<protein>
    <submittedName>
        <fullName evidence="1">Uncharacterized protein</fullName>
    </submittedName>
</protein>
<reference evidence="1" key="1">
    <citation type="submission" date="2014-09" db="EMBL/GenBank/DDBJ databases">
        <authorList>
            <person name="Magalhaes I.L.F."/>
            <person name="Oliveira U."/>
            <person name="Santos F.R."/>
            <person name="Vidigal T.H.D.A."/>
            <person name="Brescovit A.D."/>
            <person name="Santos A.J."/>
        </authorList>
    </citation>
    <scope>NUCLEOTIDE SEQUENCE</scope>
    <source>
        <tissue evidence="1">Shoot tissue taken approximately 20 cm above the soil surface</tissue>
    </source>
</reference>
<dbReference type="AlphaFoldDB" id="A0A0A9ENP3"/>
<dbReference type="EMBL" id="GBRH01198400">
    <property type="protein sequence ID" value="JAD99495.1"/>
    <property type="molecule type" value="Transcribed_RNA"/>
</dbReference>
<organism evidence="1">
    <name type="scientific">Arundo donax</name>
    <name type="common">Giant reed</name>
    <name type="synonym">Donax arundinaceus</name>
    <dbReference type="NCBI Taxonomy" id="35708"/>
    <lineage>
        <taxon>Eukaryota</taxon>
        <taxon>Viridiplantae</taxon>
        <taxon>Streptophyta</taxon>
        <taxon>Embryophyta</taxon>
        <taxon>Tracheophyta</taxon>
        <taxon>Spermatophyta</taxon>
        <taxon>Magnoliopsida</taxon>
        <taxon>Liliopsida</taxon>
        <taxon>Poales</taxon>
        <taxon>Poaceae</taxon>
        <taxon>PACMAD clade</taxon>
        <taxon>Arundinoideae</taxon>
        <taxon>Arundineae</taxon>
        <taxon>Arundo</taxon>
    </lineage>
</organism>
<evidence type="ECO:0000313" key="1">
    <source>
        <dbReference type="EMBL" id="JAD99495.1"/>
    </source>
</evidence>
<reference evidence="1" key="2">
    <citation type="journal article" date="2015" name="Data Brief">
        <title>Shoot transcriptome of the giant reed, Arundo donax.</title>
        <authorList>
            <person name="Barrero R.A."/>
            <person name="Guerrero F.D."/>
            <person name="Moolhuijzen P."/>
            <person name="Goolsby J.A."/>
            <person name="Tidwell J."/>
            <person name="Bellgard S.E."/>
            <person name="Bellgard M.I."/>
        </authorList>
    </citation>
    <scope>NUCLEOTIDE SEQUENCE</scope>
    <source>
        <tissue evidence="1">Shoot tissue taken approximately 20 cm above the soil surface</tissue>
    </source>
</reference>
<name>A0A0A9ENP3_ARUDO</name>